<evidence type="ECO:0000313" key="7">
    <source>
        <dbReference type="EMBL" id="RLN29905.1"/>
    </source>
</evidence>
<keyword evidence="4" id="KW-0539">Nucleus</keyword>
<dbReference type="GO" id="GO:0000976">
    <property type="term" value="F:transcription cis-regulatory region binding"/>
    <property type="evidence" value="ECO:0007669"/>
    <property type="project" value="TreeGrafter"/>
</dbReference>
<dbReference type="GO" id="GO:0005634">
    <property type="term" value="C:nucleus"/>
    <property type="evidence" value="ECO:0007669"/>
    <property type="project" value="UniProtKB-SubCell"/>
</dbReference>
<dbReference type="EMBL" id="PQIB02000003">
    <property type="protein sequence ID" value="RLN29905.1"/>
    <property type="molecule type" value="Genomic_DNA"/>
</dbReference>
<evidence type="ECO:0000313" key="8">
    <source>
        <dbReference type="Proteomes" id="UP000275267"/>
    </source>
</evidence>
<dbReference type="InterPro" id="IPR007125">
    <property type="entry name" value="H2A/H2B/H3"/>
</dbReference>
<comment type="caution">
    <text evidence="7">The sequence shown here is derived from an EMBL/GenBank/DDBJ whole genome shotgun (WGS) entry which is preliminary data.</text>
</comment>
<evidence type="ECO:0000256" key="1">
    <source>
        <dbReference type="ARBA" id="ARBA00004123"/>
    </source>
</evidence>
<organism evidence="7 8">
    <name type="scientific">Panicum miliaceum</name>
    <name type="common">Proso millet</name>
    <name type="synonym">Broomcorn millet</name>
    <dbReference type="NCBI Taxonomy" id="4540"/>
    <lineage>
        <taxon>Eukaryota</taxon>
        <taxon>Viridiplantae</taxon>
        <taxon>Streptophyta</taxon>
        <taxon>Embryophyta</taxon>
        <taxon>Tracheophyta</taxon>
        <taxon>Spermatophyta</taxon>
        <taxon>Magnoliopsida</taxon>
        <taxon>Liliopsida</taxon>
        <taxon>Poales</taxon>
        <taxon>Poaceae</taxon>
        <taxon>PACMAD clade</taxon>
        <taxon>Panicoideae</taxon>
        <taxon>Panicodae</taxon>
        <taxon>Paniceae</taxon>
        <taxon>Panicinae</taxon>
        <taxon>Panicum</taxon>
        <taxon>Panicum sect. Panicum</taxon>
    </lineage>
</organism>
<keyword evidence="8" id="KW-1185">Reference proteome</keyword>
<comment type="subcellular location">
    <subcellularLocation>
        <location evidence="1">Nucleus</location>
    </subcellularLocation>
</comment>
<gene>
    <name evidence="7" type="ORF">C2845_PM05G07570</name>
</gene>
<evidence type="ECO:0000256" key="3">
    <source>
        <dbReference type="ARBA" id="ARBA00023163"/>
    </source>
</evidence>
<evidence type="ECO:0000256" key="2">
    <source>
        <dbReference type="ARBA" id="ARBA00023015"/>
    </source>
</evidence>
<dbReference type="InterPro" id="IPR050568">
    <property type="entry name" value="Transcr_DNA_Rep_Reg"/>
</dbReference>
<reference evidence="8" key="1">
    <citation type="journal article" date="2019" name="Nat. Commun.">
        <title>The genome of broomcorn millet.</title>
        <authorList>
            <person name="Zou C."/>
            <person name="Miki D."/>
            <person name="Li D."/>
            <person name="Tang Q."/>
            <person name="Xiao L."/>
            <person name="Rajput S."/>
            <person name="Deng P."/>
            <person name="Jia W."/>
            <person name="Huang R."/>
            <person name="Zhang M."/>
            <person name="Sun Y."/>
            <person name="Hu J."/>
            <person name="Fu X."/>
            <person name="Schnable P.S."/>
            <person name="Li F."/>
            <person name="Zhang H."/>
            <person name="Feng B."/>
            <person name="Zhu X."/>
            <person name="Liu R."/>
            <person name="Schnable J.C."/>
            <person name="Zhu J.-K."/>
            <person name="Zhang H."/>
        </authorList>
    </citation>
    <scope>NUCLEOTIDE SEQUENCE [LARGE SCALE GENOMIC DNA]</scope>
</reference>
<dbReference type="AlphaFoldDB" id="A0A3L6T257"/>
<name>A0A3L6T257_PANMI</name>
<dbReference type="Gene3D" id="1.10.20.10">
    <property type="entry name" value="Histone, subunit A"/>
    <property type="match status" value="1"/>
</dbReference>
<dbReference type="OrthoDB" id="636685at2759"/>
<evidence type="ECO:0000256" key="5">
    <source>
        <dbReference type="ARBA" id="ARBA00038129"/>
    </source>
</evidence>
<dbReference type="PANTHER" id="PTHR10252:SF143">
    <property type="entry name" value="OS01G0102400 PROTEIN"/>
    <property type="match status" value="1"/>
</dbReference>
<keyword evidence="3" id="KW-0804">Transcription</keyword>
<comment type="similarity">
    <text evidence="5">Belongs to the NFYC/HAP5 subunit family.</text>
</comment>
<evidence type="ECO:0000256" key="4">
    <source>
        <dbReference type="ARBA" id="ARBA00023242"/>
    </source>
</evidence>
<dbReference type="GO" id="GO:0046982">
    <property type="term" value="F:protein heterodimerization activity"/>
    <property type="evidence" value="ECO:0007669"/>
    <property type="project" value="InterPro"/>
</dbReference>
<dbReference type="STRING" id="4540.A0A3L6T257"/>
<dbReference type="PANTHER" id="PTHR10252">
    <property type="entry name" value="HISTONE-LIKE TRANSCRIPTION FACTOR CCAAT-RELATED"/>
    <property type="match status" value="1"/>
</dbReference>
<protein>
    <recommendedName>
        <fullName evidence="6">Core Histone H2A/H2B/H3 domain-containing protein</fullName>
    </recommendedName>
</protein>
<sequence>MDHSIDVHPSSKKSLLESEQRLKVEFWKKKQEEAKAIKDFHEYAFPMSRLKKIVCAKKGKTMMRFDAPTFLTKACEIFVQELSFRAWMCANSHQRKIMLDLDIVEAITSIKSYGFLNHILHTDHEEHNSTPLLKSTKMHHHSLINKSSTSQLISSDQYKKLQSIPLSTGYSPNICISSPLPLTDDSPMTLSLPCLLQEACPLMPTTITPPPTVSETNAPMTYMAGGVGFVRNDISNNTATVVPPRAQPNIPNTYYMSTMASTSSYCVGYASTSNVGVQDDGGAAHYHTPSSSLQFSPPSQIANNSGLIAIGIIRIKSYQTESCTDQK</sequence>
<proteinExistence type="inferred from homology"/>
<keyword evidence="2" id="KW-0805">Transcription regulation</keyword>
<feature type="domain" description="Core Histone H2A/H2B/H3" evidence="6">
    <location>
        <begin position="27"/>
        <end position="107"/>
    </location>
</feature>
<dbReference type="InterPro" id="IPR009072">
    <property type="entry name" value="Histone-fold"/>
</dbReference>
<dbReference type="Pfam" id="PF00125">
    <property type="entry name" value="Histone"/>
    <property type="match status" value="1"/>
</dbReference>
<evidence type="ECO:0000259" key="6">
    <source>
        <dbReference type="Pfam" id="PF00125"/>
    </source>
</evidence>
<dbReference type="GO" id="GO:0006355">
    <property type="term" value="P:regulation of DNA-templated transcription"/>
    <property type="evidence" value="ECO:0007669"/>
    <property type="project" value="TreeGrafter"/>
</dbReference>
<accession>A0A3L6T257</accession>
<dbReference type="Proteomes" id="UP000275267">
    <property type="component" value="Unassembled WGS sequence"/>
</dbReference>
<dbReference type="SUPFAM" id="SSF47113">
    <property type="entry name" value="Histone-fold"/>
    <property type="match status" value="1"/>
</dbReference>